<dbReference type="Gene3D" id="3.40.350.10">
    <property type="entry name" value="Creatinase/prolidase N-terminal domain"/>
    <property type="match status" value="1"/>
</dbReference>
<dbReference type="SUPFAM" id="SSF53092">
    <property type="entry name" value="Creatinase/prolidase N-terminal domain"/>
    <property type="match status" value="1"/>
</dbReference>
<dbReference type="EMBL" id="CP015961">
    <property type="protein sequence ID" value="ANI92397.1"/>
    <property type="molecule type" value="Genomic_DNA"/>
</dbReference>
<gene>
    <name evidence="6" type="ORF">BJL86_1620</name>
</gene>
<protein>
    <submittedName>
        <fullName evidence="6">Putative dipeptidase PepE</fullName>
    </submittedName>
</protein>
<dbReference type="InterPro" id="IPR050659">
    <property type="entry name" value="Peptidase_M24B"/>
</dbReference>
<dbReference type="InterPro" id="IPR001131">
    <property type="entry name" value="Peptidase_M24B_aminopep-P_CS"/>
</dbReference>
<dbReference type="AlphaFoldDB" id="A0A173LM78"/>
<evidence type="ECO:0000256" key="2">
    <source>
        <dbReference type="ARBA" id="ARBA00022801"/>
    </source>
</evidence>
<proteinExistence type="inferred from homology"/>
<evidence type="ECO:0000259" key="5">
    <source>
        <dbReference type="Pfam" id="PF01321"/>
    </source>
</evidence>
<dbReference type="InterPro" id="IPR000587">
    <property type="entry name" value="Creatinase_N"/>
</dbReference>
<dbReference type="Pfam" id="PF01321">
    <property type="entry name" value="Creatinase_N"/>
    <property type="match status" value="1"/>
</dbReference>
<feature type="domain" description="Creatinase N-terminal" evidence="5">
    <location>
        <begin position="16"/>
        <end position="151"/>
    </location>
</feature>
<evidence type="ECO:0000256" key="3">
    <source>
        <dbReference type="RuleBase" id="RU000590"/>
    </source>
</evidence>
<dbReference type="PANTHER" id="PTHR46112:SF3">
    <property type="entry name" value="AMINOPEPTIDASE YPDF"/>
    <property type="match status" value="1"/>
</dbReference>
<keyword evidence="7" id="KW-1185">Reference proteome</keyword>
<dbReference type="SUPFAM" id="SSF55920">
    <property type="entry name" value="Creatinase/aminopeptidase"/>
    <property type="match status" value="1"/>
</dbReference>
<keyword evidence="2" id="KW-0378">Hydrolase</keyword>
<dbReference type="PROSITE" id="PS00491">
    <property type="entry name" value="PROLINE_PEPTIDASE"/>
    <property type="match status" value="1"/>
</dbReference>
<sequence>MTPSVSHEFARPTSARTARLASELAASGVDVAFAFPGSDLKYLLGEELHSHERLTTLVVPAQGTPTLVLPDLEATAAVHELAGAAGAAVRTWQDGEDAIAMALSVGGTLDGNASAVAVSDDAPARHVVPLQDSLGARVRLLTPVLDTLRAVKSEEEIADLAAAGEAIDRVHRRMAEFLQVGRTEREVAELIDAAIVEEGHTHAEFIIVGSGPNGADPHHDVSDRRIESGDIVVVDIGGPLPSGYNSDSTRTYSMGEPSEQVAREYAELEEAQARSRAAVRPGISANEIDAAGRRHLESVGLGERFIHRTGHGIGLSVHESPYISSDSDTVLAEGMAFSIEPGIYLRGSWGARLEDIVVVTSDGVRELNNAPRGLTVL</sequence>
<keyword evidence="1 3" id="KW-0479">Metal-binding</keyword>
<dbReference type="Gene3D" id="3.90.230.10">
    <property type="entry name" value="Creatinase/methionine aminopeptidase superfamily"/>
    <property type="match status" value="1"/>
</dbReference>
<feature type="domain" description="Peptidase M24" evidence="4">
    <location>
        <begin position="160"/>
        <end position="360"/>
    </location>
</feature>
<dbReference type="KEGG" id="dtm:BJL86_1620"/>
<dbReference type="Pfam" id="PF00557">
    <property type="entry name" value="Peptidase_M24"/>
    <property type="match status" value="1"/>
</dbReference>
<name>A0A173LM78_9ACTN</name>
<dbReference type="InterPro" id="IPR029149">
    <property type="entry name" value="Creatin/AminoP/Spt16_N"/>
</dbReference>
<dbReference type="InterPro" id="IPR036005">
    <property type="entry name" value="Creatinase/aminopeptidase-like"/>
</dbReference>
<comment type="similarity">
    <text evidence="3">Belongs to the peptidase M24B family.</text>
</comment>
<dbReference type="GO" id="GO:0016787">
    <property type="term" value="F:hydrolase activity"/>
    <property type="evidence" value="ECO:0007669"/>
    <property type="project" value="UniProtKB-KW"/>
</dbReference>
<accession>A0A173LM78</accession>
<dbReference type="InterPro" id="IPR000994">
    <property type="entry name" value="Pept_M24"/>
</dbReference>
<evidence type="ECO:0000313" key="7">
    <source>
        <dbReference type="Proteomes" id="UP000186104"/>
    </source>
</evidence>
<dbReference type="Proteomes" id="UP000186104">
    <property type="component" value="Chromosome"/>
</dbReference>
<evidence type="ECO:0000256" key="1">
    <source>
        <dbReference type="ARBA" id="ARBA00022723"/>
    </source>
</evidence>
<dbReference type="RefSeq" id="WP_067471208.1">
    <property type="nucleotide sequence ID" value="NZ_CP015961.1"/>
</dbReference>
<organism evidence="6 7">
    <name type="scientific">Dietzia timorensis</name>
    <dbReference type="NCBI Taxonomy" id="499555"/>
    <lineage>
        <taxon>Bacteria</taxon>
        <taxon>Bacillati</taxon>
        <taxon>Actinomycetota</taxon>
        <taxon>Actinomycetes</taxon>
        <taxon>Mycobacteriales</taxon>
        <taxon>Dietziaceae</taxon>
        <taxon>Dietzia</taxon>
    </lineage>
</organism>
<dbReference type="PANTHER" id="PTHR46112">
    <property type="entry name" value="AMINOPEPTIDASE"/>
    <property type="match status" value="1"/>
</dbReference>
<reference evidence="6 7" key="1">
    <citation type="submission" date="2016-06" db="EMBL/GenBank/DDBJ databases">
        <title>Complete genome sequence of a saline-alkali tolerant type strain Dietzia timorensis ID05-A0528T.</title>
        <authorList>
            <person name="Wu X."/>
        </authorList>
    </citation>
    <scope>NUCLEOTIDE SEQUENCE [LARGE SCALE GENOMIC DNA]</scope>
    <source>
        <strain evidence="6 7">ID05-A0528</strain>
    </source>
</reference>
<evidence type="ECO:0000259" key="4">
    <source>
        <dbReference type="Pfam" id="PF00557"/>
    </source>
</evidence>
<dbReference type="GO" id="GO:0046872">
    <property type="term" value="F:metal ion binding"/>
    <property type="evidence" value="ECO:0007669"/>
    <property type="project" value="UniProtKB-KW"/>
</dbReference>
<dbReference type="OrthoDB" id="9806388at2"/>
<dbReference type="STRING" id="499555.BJL86_1620"/>
<evidence type="ECO:0000313" key="6">
    <source>
        <dbReference type="EMBL" id="ANI92397.1"/>
    </source>
</evidence>